<evidence type="ECO:0000313" key="2">
    <source>
        <dbReference type="Proteomes" id="UP000294498"/>
    </source>
</evidence>
<dbReference type="SUPFAM" id="SSF50939">
    <property type="entry name" value="Sialidases"/>
    <property type="match status" value="1"/>
</dbReference>
<accession>A0A4V3GM14</accession>
<protein>
    <recommendedName>
        <fullName evidence="3">BNR repeat protein</fullName>
    </recommendedName>
</protein>
<reference evidence="1 2" key="1">
    <citation type="submission" date="2019-03" db="EMBL/GenBank/DDBJ databases">
        <title>Genomic Encyclopedia of Type Strains, Phase IV (KMG-IV): sequencing the most valuable type-strain genomes for metagenomic binning, comparative biology and taxonomic classification.</title>
        <authorList>
            <person name="Goeker M."/>
        </authorList>
    </citation>
    <scope>NUCLEOTIDE SEQUENCE [LARGE SCALE GENOMIC DNA]</scope>
    <source>
        <strain evidence="1 2">DSM 100059</strain>
    </source>
</reference>
<comment type="caution">
    <text evidence="1">The sequence shown here is derived from an EMBL/GenBank/DDBJ whole genome shotgun (WGS) entry which is preliminary data.</text>
</comment>
<sequence>MSTKRRQENGDTLIAPGGPISRERIVPVYPEKIIQFDDLGRPNLIPRKQLPSRPALRDEMTARGLILTPGGFRPSILIHQMETGQLLQMDGPDIRIMERDTGIVVNKLAHQAAQPDEVPALGSGWISYAYWNNGTGQPIALFKCNWQVPPEPESRNNQTIFLFNGIQNFGANYGILQPVLQWGPSAAGGGNTWSVASWYVTAGGNAFFTPLVPVNAGDVLTGVIRCTGQTGNLYNYTCGFEGINGTLLNVNGINELLWCAQTLEAYAVDNFADYPSVYDTRFRGINIVTGNGTPRLNWTPVDAVTDCGQHCVVVSNSAVTGEVDIFYRFKQIMNDTAVQSPGAVEFMNKVVVAWAGTDPVHHLNVIQSQEEDVWFDKITLADTSPTGVSLCSFSGRLYMAWAGGDNRMLNVMSSADGLQWEHKITLPETSISRPWLAADGDNLVLCWTGADPQQHLNVLFSADGITWRDKRILNETSISSPALMPYKDRLYIAWTGTDMARSLNVMSTRDFGATWQNKVTLSDTAVAGPGLIVYEDKLYLSWSGTDPNHSLNIMQSADGIRFDNKVTFWDSSDFTPMLTSCYFGDLGVVWTGRDPNHHLNIMTI</sequence>
<dbReference type="Gene3D" id="2.120.10.10">
    <property type="match status" value="1"/>
</dbReference>
<dbReference type="RefSeq" id="WP_133994287.1">
    <property type="nucleotide sequence ID" value="NZ_SODV01000001.1"/>
</dbReference>
<proteinExistence type="predicted"/>
<dbReference type="Proteomes" id="UP000294498">
    <property type="component" value="Unassembled WGS sequence"/>
</dbReference>
<dbReference type="EMBL" id="SODV01000001">
    <property type="protein sequence ID" value="TDX01643.1"/>
    <property type="molecule type" value="Genomic_DNA"/>
</dbReference>
<name>A0A4V3GM14_9BACT</name>
<evidence type="ECO:0000313" key="1">
    <source>
        <dbReference type="EMBL" id="TDX01643.1"/>
    </source>
</evidence>
<organism evidence="1 2">
    <name type="scientific">Dinghuibacter silviterrae</name>
    <dbReference type="NCBI Taxonomy" id="1539049"/>
    <lineage>
        <taxon>Bacteria</taxon>
        <taxon>Pseudomonadati</taxon>
        <taxon>Bacteroidota</taxon>
        <taxon>Chitinophagia</taxon>
        <taxon>Chitinophagales</taxon>
        <taxon>Chitinophagaceae</taxon>
        <taxon>Dinghuibacter</taxon>
    </lineage>
</organism>
<keyword evidence="2" id="KW-1185">Reference proteome</keyword>
<dbReference type="InterPro" id="IPR036278">
    <property type="entry name" value="Sialidase_sf"/>
</dbReference>
<dbReference type="AlphaFoldDB" id="A0A4V3GM14"/>
<evidence type="ECO:0008006" key="3">
    <source>
        <dbReference type="Google" id="ProtNLM"/>
    </source>
</evidence>
<gene>
    <name evidence="1" type="ORF">EDB95_2684</name>
</gene>
<dbReference type="OrthoDB" id="796457at2"/>